<dbReference type="RefSeq" id="WP_166322702.1">
    <property type="nucleotide sequence ID" value="NZ_CP049934.1"/>
</dbReference>
<evidence type="ECO:0000313" key="3">
    <source>
        <dbReference type="Proteomes" id="UP000501387"/>
    </source>
</evidence>
<organism evidence="2 3">
    <name type="scientific">Leucobacter insecticola</name>
    <dbReference type="NCBI Taxonomy" id="2714934"/>
    <lineage>
        <taxon>Bacteria</taxon>
        <taxon>Bacillati</taxon>
        <taxon>Actinomycetota</taxon>
        <taxon>Actinomycetes</taxon>
        <taxon>Micrococcales</taxon>
        <taxon>Microbacteriaceae</taxon>
        <taxon>Leucobacter</taxon>
    </lineage>
</organism>
<dbReference type="Gene3D" id="3.30.1460.30">
    <property type="entry name" value="YgaC/TfoX-N like chaperone"/>
    <property type="match status" value="1"/>
</dbReference>
<dbReference type="InterPro" id="IPR007076">
    <property type="entry name" value="TfoX_N"/>
</dbReference>
<dbReference type="Proteomes" id="UP000501387">
    <property type="component" value="Chromosome"/>
</dbReference>
<protein>
    <submittedName>
        <fullName evidence="2">TfoX/Sxy family protein</fullName>
    </submittedName>
</protein>
<dbReference type="SUPFAM" id="SSF159894">
    <property type="entry name" value="YgaC/TfoX-N like"/>
    <property type="match status" value="1"/>
</dbReference>
<dbReference type="AlphaFoldDB" id="A0A6G8FI64"/>
<accession>A0A6G8FI64</accession>
<feature type="domain" description="TfoX N-terminal" evidence="1">
    <location>
        <begin position="13"/>
        <end position="97"/>
    </location>
</feature>
<sequence length="112" mass="12732">MSTRAETIEFLTDQLSALPNIRSKQMFGEYALYCDEKVVAFVCDDELFIKPTEEGRAYIGEPEEAPAYPGSKLYYRVSGDRWEDREWLTGLIDTTAAALPLPKPKKPRKPKA</sequence>
<proteinExistence type="predicted"/>
<evidence type="ECO:0000259" key="1">
    <source>
        <dbReference type="Pfam" id="PF04993"/>
    </source>
</evidence>
<dbReference type="EMBL" id="CP049934">
    <property type="protein sequence ID" value="QIM16057.1"/>
    <property type="molecule type" value="Genomic_DNA"/>
</dbReference>
<name>A0A6G8FI64_9MICO</name>
<dbReference type="KEGG" id="lins:G7067_05920"/>
<dbReference type="Pfam" id="PF04993">
    <property type="entry name" value="TfoX_N"/>
    <property type="match status" value="1"/>
</dbReference>
<evidence type="ECO:0000313" key="2">
    <source>
        <dbReference type="EMBL" id="QIM16057.1"/>
    </source>
</evidence>
<gene>
    <name evidence="2" type="ORF">G7067_05920</name>
</gene>
<keyword evidence="3" id="KW-1185">Reference proteome</keyword>
<reference evidence="2 3" key="1">
    <citation type="submission" date="2020-03" db="EMBL/GenBank/DDBJ databases">
        <title>Leucobacter sp. nov., isolated from beetles.</title>
        <authorList>
            <person name="Hyun D.-W."/>
            <person name="Bae J.-W."/>
        </authorList>
    </citation>
    <scope>NUCLEOTIDE SEQUENCE [LARGE SCALE GENOMIC DNA]</scope>
    <source>
        <strain evidence="2 3">HDW9B</strain>
    </source>
</reference>